<dbReference type="RefSeq" id="WP_283871635.1">
    <property type="nucleotide sequence ID" value="NZ_CP045835.1"/>
</dbReference>
<reference evidence="3 5" key="1">
    <citation type="submission" date="2019-11" db="EMBL/GenBank/DDBJ databases">
        <title>Whole Genome Sequencing and Comparative Genomic Analyses of Lysinibacillus pakistanensis LZH-9, a Halotolerant Strain with Excellent COD Removal Capability.</title>
        <authorList>
            <person name="Zhou H."/>
        </authorList>
    </citation>
    <scope>NUCLEOTIDE SEQUENCE [LARGE SCALE GENOMIC DNA]</scope>
    <source>
        <strain evidence="3 5">LZH-9</strain>
    </source>
</reference>
<dbReference type="GO" id="GO:0006281">
    <property type="term" value="P:DNA repair"/>
    <property type="evidence" value="ECO:0007669"/>
    <property type="project" value="TreeGrafter"/>
</dbReference>
<dbReference type="SFLD" id="SFLDS00003">
    <property type="entry name" value="Haloacid_Dehalogenase"/>
    <property type="match status" value="1"/>
</dbReference>
<dbReference type="InterPro" id="IPR023214">
    <property type="entry name" value="HAD_sf"/>
</dbReference>
<dbReference type="EMBL" id="CP126101">
    <property type="protein sequence ID" value="WHY53280.1"/>
    <property type="molecule type" value="Genomic_DNA"/>
</dbReference>
<evidence type="ECO:0000313" key="5">
    <source>
        <dbReference type="Proteomes" id="UP000373269"/>
    </source>
</evidence>
<gene>
    <name evidence="3" type="ORF">GDS87_08075</name>
    <name evidence="4" type="ORF">QNH24_08575</name>
</gene>
<dbReference type="Gene3D" id="3.40.50.1000">
    <property type="entry name" value="HAD superfamily/HAD-like"/>
    <property type="match status" value="1"/>
</dbReference>
<dbReference type="PRINTS" id="PR00413">
    <property type="entry name" value="HADHALOGNASE"/>
</dbReference>
<dbReference type="AlphaFoldDB" id="A0AAX3WZT7"/>
<keyword evidence="1 4" id="KW-0378">Hydrolase</keyword>
<dbReference type="InterPro" id="IPR041492">
    <property type="entry name" value="HAD_2"/>
</dbReference>
<evidence type="ECO:0000313" key="6">
    <source>
        <dbReference type="Proteomes" id="UP001178322"/>
    </source>
</evidence>
<evidence type="ECO:0000313" key="3">
    <source>
        <dbReference type="EMBL" id="QGG50916.1"/>
    </source>
</evidence>
<dbReference type="Pfam" id="PF13419">
    <property type="entry name" value="HAD_2"/>
    <property type="match status" value="1"/>
</dbReference>
<dbReference type="SUPFAM" id="SSF56784">
    <property type="entry name" value="HAD-like"/>
    <property type="match status" value="1"/>
</dbReference>
<organism evidence="4 6">
    <name type="scientific">Lysinibacillus pakistanensis</name>
    <dbReference type="NCBI Taxonomy" id="759811"/>
    <lineage>
        <taxon>Bacteria</taxon>
        <taxon>Bacillati</taxon>
        <taxon>Bacillota</taxon>
        <taxon>Bacilli</taxon>
        <taxon>Bacillales</taxon>
        <taxon>Bacillaceae</taxon>
        <taxon>Lysinibacillus</taxon>
    </lineage>
</organism>
<dbReference type="InterPro" id="IPR036412">
    <property type="entry name" value="HAD-like_sf"/>
</dbReference>
<keyword evidence="2" id="KW-0460">Magnesium</keyword>
<evidence type="ECO:0000313" key="4">
    <source>
        <dbReference type="EMBL" id="WHY53280.1"/>
    </source>
</evidence>
<dbReference type="PANTHER" id="PTHR43434">
    <property type="entry name" value="PHOSPHOGLYCOLATE PHOSPHATASE"/>
    <property type="match status" value="1"/>
</dbReference>
<dbReference type="Proteomes" id="UP001178322">
    <property type="component" value="Chromosome"/>
</dbReference>
<dbReference type="SFLD" id="SFLDG01129">
    <property type="entry name" value="C1.5:_HAD__Beta-PGM__Phosphata"/>
    <property type="match status" value="1"/>
</dbReference>
<dbReference type="SFLD" id="SFLDG01135">
    <property type="entry name" value="C1.5.6:_HAD__Beta-PGM__Phospha"/>
    <property type="match status" value="1"/>
</dbReference>
<protein>
    <submittedName>
        <fullName evidence="4">HAD-IA family hydrolase</fullName>
    </submittedName>
</protein>
<dbReference type="GO" id="GO:0008967">
    <property type="term" value="F:phosphoglycolate phosphatase activity"/>
    <property type="evidence" value="ECO:0007669"/>
    <property type="project" value="TreeGrafter"/>
</dbReference>
<dbReference type="InterPro" id="IPR023198">
    <property type="entry name" value="PGP-like_dom2"/>
</dbReference>
<accession>A0AAX3WZT7</accession>
<dbReference type="PANTHER" id="PTHR43434:SF1">
    <property type="entry name" value="PHOSPHOGLYCOLATE PHOSPHATASE"/>
    <property type="match status" value="1"/>
</dbReference>
<dbReference type="Proteomes" id="UP000373269">
    <property type="component" value="Chromosome"/>
</dbReference>
<dbReference type="NCBIfam" id="TIGR01509">
    <property type="entry name" value="HAD-SF-IA-v3"/>
    <property type="match status" value="1"/>
</dbReference>
<sequence length="213" mass="24280">MDTILFDLDGTLHDSEKLYIQACCNCLEAMRKSQLTDEEKNYLIGKPITRIIDEWFSGQKIEVLESFFRHYEMVNNQVREYNGIYEVLTELKGRGTTLGIVSSKYKKYVVQELHKTKLYPFFNVIVGLDDCKEHKPHPEPLLKAVRELQVDLKNCIYIGDQPTDILAAKAAGIKGFGALWGEGEKEKLESALPTGLLQKPKDILVINRINSVC</sequence>
<dbReference type="NCBIfam" id="TIGR01549">
    <property type="entry name" value="HAD-SF-IA-v1"/>
    <property type="match status" value="1"/>
</dbReference>
<evidence type="ECO:0000256" key="2">
    <source>
        <dbReference type="ARBA" id="ARBA00022842"/>
    </source>
</evidence>
<dbReference type="InterPro" id="IPR050155">
    <property type="entry name" value="HAD-like_hydrolase_sf"/>
</dbReference>
<proteinExistence type="predicted"/>
<reference evidence="4" key="2">
    <citation type="submission" date="2023-05" db="EMBL/GenBank/DDBJ databases">
        <title>Comparative genomics of Bacillaceae isolates and their secondary metabolite potential.</title>
        <authorList>
            <person name="Song L."/>
            <person name="Nielsen L.J."/>
            <person name="Mohite O."/>
            <person name="Xu X."/>
            <person name="Weber T."/>
            <person name="Kovacs A.T."/>
        </authorList>
    </citation>
    <scope>NUCLEOTIDE SEQUENCE</scope>
    <source>
        <strain evidence="4">LY1</strain>
    </source>
</reference>
<evidence type="ECO:0000256" key="1">
    <source>
        <dbReference type="ARBA" id="ARBA00022801"/>
    </source>
</evidence>
<dbReference type="Gene3D" id="1.10.150.240">
    <property type="entry name" value="Putative phosphatase, domain 2"/>
    <property type="match status" value="1"/>
</dbReference>
<dbReference type="InterPro" id="IPR006439">
    <property type="entry name" value="HAD-SF_hydro_IA"/>
</dbReference>
<dbReference type="FunFam" id="3.40.50.1000:FF:000022">
    <property type="entry name" value="Phosphoglycolate phosphatase"/>
    <property type="match status" value="1"/>
</dbReference>
<keyword evidence="5" id="KW-1185">Reference proteome</keyword>
<dbReference type="EMBL" id="CP045835">
    <property type="protein sequence ID" value="QGG50916.1"/>
    <property type="molecule type" value="Genomic_DNA"/>
</dbReference>
<name>A0AAX3WZT7_9BACI</name>
<dbReference type="GO" id="GO:0005829">
    <property type="term" value="C:cytosol"/>
    <property type="evidence" value="ECO:0007669"/>
    <property type="project" value="TreeGrafter"/>
</dbReference>